<proteinExistence type="predicted"/>
<keyword evidence="4" id="KW-0408">Iron</keyword>
<dbReference type="InterPro" id="IPR036683">
    <property type="entry name" value="CO_DH_flav_C_dom_sf"/>
</dbReference>
<keyword evidence="1" id="KW-0001">2Fe-2S</keyword>
<dbReference type="InterPro" id="IPR000674">
    <property type="entry name" value="Ald_Oxase/Xan_DH_a/b"/>
</dbReference>
<dbReference type="Gene3D" id="3.30.390.50">
    <property type="entry name" value="CO dehydrogenase flavoprotein, C-terminal domain"/>
    <property type="match status" value="1"/>
</dbReference>
<feature type="domain" description="FAD-binding PCMH-type" evidence="7">
    <location>
        <begin position="95"/>
        <end position="279"/>
    </location>
</feature>
<dbReference type="Gene3D" id="3.30.465.10">
    <property type="match status" value="1"/>
</dbReference>
<dbReference type="Pfam" id="PF00941">
    <property type="entry name" value="FAD_binding_5"/>
    <property type="match status" value="1"/>
</dbReference>
<organism evidence="8 9">
    <name type="scientific">Candidula unifasciata</name>
    <dbReference type="NCBI Taxonomy" id="100452"/>
    <lineage>
        <taxon>Eukaryota</taxon>
        <taxon>Metazoa</taxon>
        <taxon>Spiralia</taxon>
        <taxon>Lophotrochozoa</taxon>
        <taxon>Mollusca</taxon>
        <taxon>Gastropoda</taxon>
        <taxon>Heterobranchia</taxon>
        <taxon>Euthyneura</taxon>
        <taxon>Panpulmonata</taxon>
        <taxon>Eupulmonata</taxon>
        <taxon>Stylommatophora</taxon>
        <taxon>Helicina</taxon>
        <taxon>Helicoidea</taxon>
        <taxon>Geomitridae</taxon>
        <taxon>Candidula</taxon>
    </lineage>
</organism>
<dbReference type="InterPro" id="IPR016167">
    <property type="entry name" value="FAD-bd_PCMH_sub1"/>
</dbReference>
<name>A0A8S4A3J7_9EUPU</name>
<dbReference type="SUPFAM" id="SSF56176">
    <property type="entry name" value="FAD-binding/transporter-associated domain-like"/>
    <property type="match status" value="1"/>
</dbReference>
<dbReference type="InterPro" id="IPR036856">
    <property type="entry name" value="Ald_Oxase/Xan_DH_a/b_sf"/>
</dbReference>
<dbReference type="GO" id="GO:0016491">
    <property type="term" value="F:oxidoreductase activity"/>
    <property type="evidence" value="ECO:0007669"/>
    <property type="project" value="UniProtKB-KW"/>
</dbReference>
<dbReference type="Proteomes" id="UP000678393">
    <property type="component" value="Unassembled WGS sequence"/>
</dbReference>
<comment type="cofactor">
    <cofactor evidence="6">
        <name>[2Fe-2S] cluster</name>
        <dbReference type="ChEBI" id="CHEBI:190135"/>
    </cofactor>
</comment>
<dbReference type="InterPro" id="IPR016208">
    <property type="entry name" value="Ald_Oxase/xanthine_DH-like"/>
</dbReference>
<dbReference type="Gene3D" id="3.30.43.10">
    <property type="entry name" value="Uridine Diphospho-n-acetylenolpyruvylglucosamine Reductase, domain 2"/>
    <property type="match status" value="1"/>
</dbReference>
<dbReference type="GO" id="GO:0051537">
    <property type="term" value="F:2 iron, 2 sulfur cluster binding"/>
    <property type="evidence" value="ECO:0007669"/>
    <property type="project" value="UniProtKB-KW"/>
</dbReference>
<keyword evidence="9" id="KW-1185">Reference proteome</keyword>
<dbReference type="SUPFAM" id="SSF47741">
    <property type="entry name" value="CO dehydrogenase ISP C-domain like"/>
    <property type="match status" value="1"/>
</dbReference>
<feature type="non-terminal residue" evidence="8">
    <location>
        <position position="534"/>
    </location>
</feature>
<dbReference type="OrthoDB" id="8300278at2759"/>
<dbReference type="PROSITE" id="PS51387">
    <property type="entry name" value="FAD_PCMH"/>
    <property type="match status" value="1"/>
</dbReference>
<evidence type="ECO:0000256" key="3">
    <source>
        <dbReference type="ARBA" id="ARBA00023002"/>
    </source>
</evidence>
<evidence type="ECO:0000256" key="2">
    <source>
        <dbReference type="ARBA" id="ARBA00022723"/>
    </source>
</evidence>
<sequence>LLQNNPTPTMRQVEDNYDATICRCTGYRSILDAMKSFASDAPPHLKKNGGVIDIEELDGKLCKKTGQACVGHCAGHTKKGKSGTCENSMPKRLHIVTDQAQWFKPLTLAELYPLLKQYAAQNYSLVFGNSGFGIFGEVGPWNYSILIDIRGIQELYTVDLTPSDHITFGANVNLTTLKEVFEQTKDPGLLPYAPTFVAHLGRTASSSLRNLVSWAGNLALKNRHHDFASDVFTMLETVGTKVTVADSNGSSQTYTLLDFLNVDLKGKVIVSMTLPKYNTPGLIIRTIKTAHRFQLCHAHVTSGFNFQVDPSNNYLVKAKPTVVIQGINGDLIHAVQTEAFLTNKNLGDPAVLQSALNILSGEVVPSVSPILSSPTYRKSLALGHFYEFVLGLCKNNCSSRFASGGLDLVRPVMTGSQDHGTDNPSVYPATKSMMKLTANNLTTGEIKFVADLPPREGQLYAAPVLSTQGNAKIQSIDASLALQIPGVVKFIQASDIPGVNDWRPHDIYPENTKQELLSSGPILYAGQPIGILVA</sequence>
<dbReference type="Gene3D" id="3.90.1170.50">
    <property type="entry name" value="Aldehyde oxidase/xanthine dehydrogenase, a/b hammerhead"/>
    <property type="match status" value="1"/>
</dbReference>
<dbReference type="AlphaFoldDB" id="A0A8S4A3J7"/>
<comment type="caution">
    <text evidence="8">The sequence shown here is derived from an EMBL/GenBank/DDBJ whole genome shotgun (WGS) entry which is preliminary data.</text>
</comment>
<dbReference type="SUPFAM" id="SSF55447">
    <property type="entry name" value="CO dehydrogenase flavoprotein C-terminal domain-like"/>
    <property type="match status" value="1"/>
</dbReference>
<dbReference type="InterPro" id="IPR036884">
    <property type="entry name" value="2Fe-2S-bd_dom_sf"/>
</dbReference>
<dbReference type="EMBL" id="CAJHNH020006401">
    <property type="protein sequence ID" value="CAG5133676.1"/>
    <property type="molecule type" value="Genomic_DNA"/>
</dbReference>
<keyword evidence="2" id="KW-0479">Metal-binding</keyword>
<protein>
    <recommendedName>
        <fullName evidence="7">FAD-binding PCMH-type domain-containing protein</fullName>
    </recommendedName>
</protein>
<feature type="non-terminal residue" evidence="8">
    <location>
        <position position="1"/>
    </location>
</feature>
<dbReference type="SMART" id="SM01008">
    <property type="entry name" value="Ald_Xan_dh_C"/>
    <property type="match status" value="1"/>
</dbReference>
<evidence type="ECO:0000259" key="7">
    <source>
        <dbReference type="PROSITE" id="PS51387"/>
    </source>
</evidence>
<accession>A0A8S4A3J7</accession>
<dbReference type="SUPFAM" id="SSF54665">
    <property type="entry name" value="CO dehydrogenase molybdoprotein N-domain-like"/>
    <property type="match status" value="1"/>
</dbReference>
<dbReference type="PANTHER" id="PTHR45444:SF3">
    <property type="entry name" value="XANTHINE DEHYDROGENASE"/>
    <property type="match status" value="1"/>
</dbReference>
<keyword evidence="5" id="KW-0411">Iron-sulfur</keyword>
<dbReference type="Gene3D" id="1.10.150.120">
    <property type="entry name" value="[2Fe-2S]-binding domain"/>
    <property type="match status" value="1"/>
</dbReference>
<reference evidence="8" key="1">
    <citation type="submission" date="2021-04" db="EMBL/GenBank/DDBJ databases">
        <authorList>
            <consortium name="Molecular Ecology Group"/>
        </authorList>
    </citation>
    <scope>NUCLEOTIDE SEQUENCE</scope>
</reference>
<dbReference type="Pfam" id="PF01315">
    <property type="entry name" value="Ald_Xan_dh_C"/>
    <property type="match status" value="1"/>
</dbReference>
<evidence type="ECO:0000256" key="1">
    <source>
        <dbReference type="ARBA" id="ARBA00022714"/>
    </source>
</evidence>
<dbReference type="InterPro" id="IPR002346">
    <property type="entry name" value="Mopterin_DH_FAD-bd"/>
</dbReference>
<dbReference type="InterPro" id="IPR016166">
    <property type="entry name" value="FAD-bd_PCMH"/>
</dbReference>
<evidence type="ECO:0000256" key="5">
    <source>
        <dbReference type="ARBA" id="ARBA00023014"/>
    </source>
</evidence>
<dbReference type="InterPro" id="IPR036318">
    <property type="entry name" value="FAD-bd_PCMH-like_sf"/>
</dbReference>
<keyword evidence="3" id="KW-0560">Oxidoreductase</keyword>
<gene>
    <name evidence="8" type="ORF">CUNI_LOCUS19234</name>
</gene>
<evidence type="ECO:0000256" key="6">
    <source>
        <dbReference type="ARBA" id="ARBA00034078"/>
    </source>
</evidence>
<dbReference type="GO" id="GO:0071949">
    <property type="term" value="F:FAD binding"/>
    <property type="evidence" value="ECO:0007669"/>
    <property type="project" value="InterPro"/>
</dbReference>
<dbReference type="Pfam" id="PF03450">
    <property type="entry name" value="CO_deh_flav_C"/>
    <property type="match status" value="1"/>
</dbReference>
<evidence type="ECO:0000256" key="4">
    <source>
        <dbReference type="ARBA" id="ARBA00023004"/>
    </source>
</evidence>
<dbReference type="PANTHER" id="PTHR45444">
    <property type="entry name" value="XANTHINE DEHYDROGENASE"/>
    <property type="match status" value="1"/>
</dbReference>
<dbReference type="InterPro" id="IPR016169">
    <property type="entry name" value="FAD-bd_PCMH_sub2"/>
</dbReference>
<evidence type="ECO:0000313" key="9">
    <source>
        <dbReference type="Proteomes" id="UP000678393"/>
    </source>
</evidence>
<evidence type="ECO:0000313" key="8">
    <source>
        <dbReference type="EMBL" id="CAG5133676.1"/>
    </source>
</evidence>
<dbReference type="InterPro" id="IPR005107">
    <property type="entry name" value="CO_DH_flav_C"/>
</dbReference>
<dbReference type="GO" id="GO:0005506">
    <property type="term" value="F:iron ion binding"/>
    <property type="evidence" value="ECO:0007669"/>
    <property type="project" value="InterPro"/>
</dbReference>